<sequence>ANMFSFIIYYVLKNPDVKKKMIEEIDKIFQDDKMRPITKDDFYNLNYCEAIVKEVARIIPIMRSFARCIDKTDEIAEYKWPADTLFRINIDAIHYNKDYWEEPDKFNPDRWMVEGFESKKYSFIMFGGGLRLCPGRKLAMIELICLMTLLFR</sequence>
<dbReference type="PRINTS" id="PR00385">
    <property type="entry name" value="P450"/>
</dbReference>
<evidence type="ECO:0000256" key="3">
    <source>
        <dbReference type="ARBA" id="ARBA00022723"/>
    </source>
</evidence>
<dbReference type="InterPro" id="IPR017972">
    <property type="entry name" value="Cyt_P450_CS"/>
</dbReference>
<dbReference type="SUPFAM" id="SSF48264">
    <property type="entry name" value="Cytochrome P450"/>
    <property type="match status" value="1"/>
</dbReference>
<evidence type="ECO:0000256" key="8">
    <source>
        <dbReference type="RuleBase" id="RU000461"/>
    </source>
</evidence>
<dbReference type="Proteomes" id="UP000233469">
    <property type="component" value="Unassembled WGS sequence"/>
</dbReference>
<dbReference type="PRINTS" id="PR00463">
    <property type="entry name" value="EP450I"/>
</dbReference>
<comment type="caution">
    <text evidence="9">The sequence shown here is derived from an EMBL/GenBank/DDBJ whole genome shotgun (WGS) entry which is preliminary data.</text>
</comment>
<dbReference type="VEuPathDB" id="FungiDB:RhiirA1_312959"/>
<feature type="binding site" description="axial binding residue" evidence="7">
    <location>
        <position position="133"/>
    </location>
    <ligand>
        <name>heme</name>
        <dbReference type="ChEBI" id="CHEBI:30413"/>
    </ligand>
    <ligandPart>
        <name>Fe</name>
        <dbReference type="ChEBI" id="CHEBI:18248"/>
    </ligandPart>
</feature>
<dbReference type="GO" id="GO:0005789">
    <property type="term" value="C:endoplasmic reticulum membrane"/>
    <property type="evidence" value="ECO:0007669"/>
    <property type="project" value="UniProtKB-SubCell"/>
</dbReference>
<dbReference type="InterPro" id="IPR001128">
    <property type="entry name" value="Cyt_P450"/>
</dbReference>
<keyword evidence="6" id="KW-0472">Membrane</keyword>
<dbReference type="InterPro" id="IPR002401">
    <property type="entry name" value="Cyt_P450_E_grp-I"/>
</dbReference>
<comment type="subcellular location">
    <subcellularLocation>
        <location evidence="1">Endoplasmic reticulum membrane</location>
    </subcellularLocation>
</comment>
<evidence type="ECO:0000256" key="5">
    <source>
        <dbReference type="ARBA" id="ARBA00023004"/>
    </source>
</evidence>
<gene>
    <name evidence="9" type="ORF">RhiirC2_623815</name>
</gene>
<name>A0A2N1N4R9_9GLOM</name>
<keyword evidence="5 7" id="KW-0408">Iron</keyword>
<dbReference type="Pfam" id="PF00067">
    <property type="entry name" value="p450"/>
    <property type="match status" value="1"/>
</dbReference>
<proteinExistence type="inferred from homology"/>
<feature type="non-terminal residue" evidence="9">
    <location>
        <position position="1"/>
    </location>
</feature>
<evidence type="ECO:0000256" key="6">
    <source>
        <dbReference type="ARBA" id="ARBA00023136"/>
    </source>
</evidence>
<keyword evidence="3 7" id="KW-0479">Metal-binding</keyword>
<evidence type="ECO:0000313" key="10">
    <source>
        <dbReference type="Proteomes" id="UP000233469"/>
    </source>
</evidence>
<evidence type="ECO:0000313" key="9">
    <source>
        <dbReference type="EMBL" id="PKK68902.1"/>
    </source>
</evidence>
<dbReference type="InterPro" id="IPR036396">
    <property type="entry name" value="Cyt_P450_sf"/>
</dbReference>
<dbReference type="AlphaFoldDB" id="A0A2N1N4R9"/>
<keyword evidence="7 8" id="KW-0349">Heme</keyword>
<dbReference type="GO" id="GO:0004497">
    <property type="term" value="F:monooxygenase activity"/>
    <property type="evidence" value="ECO:0007669"/>
    <property type="project" value="UniProtKB-KW"/>
</dbReference>
<evidence type="ECO:0000256" key="1">
    <source>
        <dbReference type="ARBA" id="ARBA00004586"/>
    </source>
</evidence>
<dbReference type="CDD" id="cd00302">
    <property type="entry name" value="cytochrome_P450"/>
    <property type="match status" value="1"/>
</dbReference>
<protein>
    <submittedName>
        <fullName evidence="9">Cytochrome P450</fullName>
    </submittedName>
</protein>
<dbReference type="PANTHER" id="PTHR24291">
    <property type="entry name" value="CYTOCHROME P450 FAMILY 4"/>
    <property type="match status" value="1"/>
</dbReference>
<dbReference type="PROSITE" id="PS00086">
    <property type="entry name" value="CYTOCHROME_P450"/>
    <property type="match status" value="1"/>
</dbReference>
<dbReference type="Gene3D" id="1.10.630.10">
    <property type="entry name" value="Cytochrome P450"/>
    <property type="match status" value="1"/>
</dbReference>
<dbReference type="InterPro" id="IPR050196">
    <property type="entry name" value="Cytochrome_P450_Monoox"/>
</dbReference>
<comment type="cofactor">
    <cofactor evidence="7">
        <name>heme</name>
        <dbReference type="ChEBI" id="CHEBI:30413"/>
    </cofactor>
</comment>
<accession>A0A2N1N4R9</accession>
<dbReference type="GO" id="GO:0005506">
    <property type="term" value="F:iron ion binding"/>
    <property type="evidence" value="ECO:0007669"/>
    <property type="project" value="InterPro"/>
</dbReference>
<dbReference type="EMBL" id="LLXL01000789">
    <property type="protein sequence ID" value="PKK68902.1"/>
    <property type="molecule type" value="Genomic_DNA"/>
</dbReference>
<organism evidence="9 10">
    <name type="scientific">Rhizophagus irregularis</name>
    <dbReference type="NCBI Taxonomy" id="588596"/>
    <lineage>
        <taxon>Eukaryota</taxon>
        <taxon>Fungi</taxon>
        <taxon>Fungi incertae sedis</taxon>
        <taxon>Mucoromycota</taxon>
        <taxon>Glomeromycotina</taxon>
        <taxon>Glomeromycetes</taxon>
        <taxon>Glomerales</taxon>
        <taxon>Glomeraceae</taxon>
        <taxon>Rhizophagus</taxon>
    </lineage>
</organism>
<evidence type="ECO:0000256" key="4">
    <source>
        <dbReference type="ARBA" id="ARBA00022824"/>
    </source>
</evidence>
<dbReference type="GO" id="GO:0016705">
    <property type="term" value="F:oxidoreductase activity, acting on paired donors, with incorporation or reduction of molecular oxygen"/>
    <property type="evidence" value="ECO:0007669"/>
    <property type="project" value="InterPro"/>
</dbReference>
<evidence type="ECO:0000256" key="7">
    <source>
        <dbReference type="PIRSR" id="PIRSR602401-1"/>
    </source>
</evidence>
<dbReference type="GO" id="GO:0020037">
    <property type="term" value="F:heme binding"/>
    <property type="evidence" value="ECO:0007669"/>
    <property type="project" value="InterPro"/>
</dbReference>
<evidence type="ECO:0000256" key="2">
    <source>
        <dbReference type="ARBA" id="ARBA00010617"/>
    </source>
</evidence>
<keyword evidence="8" id="KW-0560">Oxidoreductase</keyword>
<keyword evidence="8" id="KW-0503">Monooxygenase</keyword>
<reference evidence="9 10" key="2">
    <citation type="submission" date="2017-10" db="EMBL/GenBank/DDBJ databases">
        <title>Extensive intraspecific genome diversity in a model arbuscular mycorrhizal fungus.</title>
        <authorList>
            <person name="Chen E.C.H."/>
            <person name="Morin E."/>
            <person name="Baudet D."/>
            <person name="Noel J."/>
            <person name="Ndikumana S."/>
            <person name="Charron P."/>
            <person name="St-Onge C."/>
            <person name="Giorgi J."/>
            <person name="Grigoriev I.V."/>
            <person name="Roux C."/>
            <person name="Martin F.M."/>
            <person name="Corradi N."/>
        </authorList>
    </citation>
    <scope>NUCLEOTIDE SEQUENCE [LARGE SCALE GENOMIC DNA]</scope>
    <source>
        <strain evidence="9 10">C2</strain>
    </source>
</reference>
<feature type="non-terminal residue" evidence="9">
    <location>
        <position position="152"/>
    </location>
</feature>
<comment type="similarity">
    <text evidence="2 8">Belongs to the cytochrome P450 family.</text>
</comment>
<keyword evidence="4" id="KW-0256">Endoplasmic reticulum</keyword>
<reference evidence="9 10" key="1">
    <citation type="submission" date="2016-04" db="EMBL/GenBank/DDBJ databases">
        <title>Genome analyses suggest a sexual origin of heterokaryosis in a supposedly ancient asexual fungus.</title>
        <authorList>
            <person name="Ropars J."/>
            <person name="Sedzielewska K."/>
            <person name="Noel J."/>
            <person name="Charron P."/>
            <person name="Farinelli L."/>
            <person name="Marton T."/>
            <person name="Kruger M."/>
            <person name="Pelin A."/>
            <person name="Brachmann A."/>
            <person name="Corradi N."/>
        </authorList>
    </citation>
    <scope>NUCLEOTIDE SEQUENCE [LARGE SCALE GENOMIC DNA]</scope>
    <source>
        <strain evidence="9 10">C2</strain>
    </source>
</reference>
<dbReference type="PANTHER" id="PTHR24291:SF189">
    <property type="entry name" value="CYTOCHROME P450 4C3-RELATED"/>
    <property type="match status" value="1"/>
</dbReference>